<keyword evidence="3" id="KW-0411">Iron-sulfur</keyword>
<dbReference type="Gene3D" id="3.40.50.1780">
    <property type="match status" value="1"/>
</dbReference>
<dbReference type="PROSITE" id="PS00198">
    <property type="entry name" value="4FE4S_FER_1"/>
    <property type="match status" value="1"/>
</dbReference>
<dbReference type="Gene3D" id="3.30.70.20">
    <property type="match status" value="2"/>
</dbReference>
<evidence type="ECO:0000259" key="4">
    <source>
        <dbReference type="PROSITE" id="PS51379"/>
    </source>
</evidence>
<dbReference type="InterPro" id="IPR050340">
    <property type="entry name" value="Cytosolic_Fe-S_CAF"/>
</dbReference>
<dbReference type="GO" id="GO:0051536">
    <property type="term" value="F:iron-sulfur cluster binding"/>
    <property type="evidence" value="ECO:0007669"/>
    <property type="project" value="UniProtKB-KW"/>
</dbReference>
<evidence type="ECO:0000313" key="6">
    <source>
        <dbReference type="Proteomes" id="UP000184052"/>
    </source>
</evidence>
<feature type="domain" description="4Fe-4S ferredoxin-type" evidence="4">
    <location>
        <begin position="164"/>
        <end position="193"/>
    </location>
</feature>
<organism evidence="5 6">
    <name type="scientific">Dethiosulfatibacter aminovorans DSM 17477</name>
    <dbReference type="NCBI Taxonomy" id="1121476"/>
    <lineage>
        <taxon>Bacteria</taxon>
        <taxon>Bacillati</taxon>
        <taxon>Bacillota</taxon>
        <taxon>Tissierellia</taxon>
        <taxon>Dethiosulfatibacter</taxon>
    </lineage>
</organism>
<dbReference type="STRING" id="1121476.SAMN02745751_02171"/>
<feature type="domain" description="4Fe-4S ferredoxin-type" evidence="4">
    <location>
        <begin position="117"/>
        <end position="146"/>
    </location>
</feature>
<dbReference type="InterPro" id="IPR009016">
    <property type="entry name" value="Fe_hydrogenase"/>
</dbReference>
<dbReference type="Pfam" id="PF02906">
    <property type="entry name" value="Fe_hyd_lg_C"/>
    <property type="match status" value="1"/>
</dbReference>
<dbReference type="SUPFAM" id="SSF54862">
    <property type="entry name" value="4Fe-4S ferredoxins"/>
    <property type="match status" value="1"/>
</dbReference>
<evidence type="ECO:0000256" key="2">
    <source>
        <dbReference type="ARBA" id="ARBA00023004"/>
    </source>
</evidence>
<dbReference type="PROSITE" id="PS51379">
    <property type="entry name" value="4FE4S_FER_2"/>
    <property type="match status" value="3"/>
</dbReference>
<keyword evidence="1" id="KW-0479">Metal-binding</keyword>
<proteinExistence type="predicted"/>
<dbReference type="InterPro" id="IPR027631">
    <property type="entry name" value="Mono_FeFe_hydrog"/>
</dbReference>
<dbReference type="OrthoDB" id="9798098at2"/>
<keyword evidence="6" id="KW-1185">Reference proteome</keyword>
<sequence>MKKFENHVQEIKYSVLKELVKAELKDNLINELLVIPKKIIPGPKSDSRCCIYMERAIINERIKHMLYQYDDEVIKVIDIACDECPINRFSVTEACRGCLAHHCVESCPVGAIEIINKRAHINQEKCIECGKCSSACQFNAISDVRRPCISSCKVGAIQIDHKSKKAVIDKEKCINCGECVFKCPFGAITDTSNILSVVRALKNSSRKDGRRVYAVVAPAVAAQFEDVSLEQINFSLKKIGFHSVLEAALGADIAAVAEAKLIEKELRHKSFVTTSCCPAFVSYIEKNYPDLAENISPALSPMVITGKLIKDADKDATVVFIGPCTAKKVETLKNEYNSFIDYAIGFEELRAMLDAYNIDLVNSPEESIDNASFYGRVFARSGGVTNAINRAIDEYGLDVKLKPVVCSGIKECDRALKLARLGKLNGNFIEGMACEGGCINGPLSLNHKPKNKNAVDIHGEKAKEKTIKGAVRVYEFDENTFCRNQG</sequence>
<evidence type="ECO:0000256" key="3">
    <source>
        <dbReference type="ARBA" id="ARBA00023014"/>
    </source>
</evidence>
<dbReference type="InterPro" id="IPR017900">
    <property type="entry name" value="4Fe4S_Fe_S_CS"/>
</dbReference>
<dbReference type="EMBL" id="FQZL01000015">
    <property type="protein sequence ID" value="SHJ28166.1"/>
    <property type="molecule type" value="Genomic_DNA"/>
</dbReference>
<evidence type="ECO:0000313" key="5">
    <source>
        <dbReference type="EMBL" id="SHJ28166.1"/>
    </source>
</evidence>
<dbReference type="InterPro" id="IPR017896">
    <property type="entry name" value="4Fe4S_Fe-S-bd"/>
</dbReference>
<dbReference type="Gene3D" id="3.40.950.10">
    <property type="entry name" value="Fe-only Hydrogenase (Larger Subunit), Chain L, domain 3"/>
    <property type="match status" value="2"/>
</dbReference>
<protein>
    <submittedName>
        <fullName evidence="5">[FeFe] hydrogenase, group B1/B3</fullName>
    </submittedName>
</protein>
<dbReference type="AlphaFoldDB" id="A0A1M6I0Z6"/>
<gene>
    <name evidence="5" type="ORF">SAMN02745751_02171</name>
</gene>
<dbReference type="GO" id="GO:0046872">
    <property type="term" value="F:metal ion binding"/>
    <property type="evidence" value="ECO:0007669"/>
    <property type="project" value="UniProtKB-KW"/>
</dbReference>
<reference evidence="5 6" key="1">
    <citation type="submission" date="2016-11" db="EMBL/GenBank/DDBJ databases">
        <authorList>
            <person name="Jaros S."/>
            <person name="Januszkiewicz K."/>
            <person name="Wedrychowicz H."/>
        </authorList>
    </citation>
    <scope>NUCLEOTIDE SEQUENCE [LARGE SCALE GENOMIC DNA]</scope>
    <source>
        <strain evidence="5 6">DSM 17477</strain>
    </source>
</reference>
<accession>A0A1M6I0Z6</accession>
<dbReference type="InterPro" id="IPR004108">
    <property type="entry name" value="Fe_hydrogenase_lsu_C"/>
</dbReference>
<name>A0A1M6I0Z6_9FIRM</name>
<dbReference type="Proteomes" id="UP000184052">
    <property type="component" value="Unassembled WGS sequence"/>
</dbReference>
<dbReference type="RefSeq" id="WP_073049603.1">
    <property type="nucleotide sequence ID" value="NZ_FQZL01000015.1"/>
</dbReference>
<dbReference type="Pfam" id="PF00037">
    <property type="entry name" value="Fer4"/>
    <property type="match status" value="2"/>
</dbReference>
<dbReference type="SUPFAM" id="SSF53920">
    <property type="entry name" value="Fe-only hydrogenase"/>
    <property type="match status" value="1"/>
</dbReference>
<feature type="domain" description="4Fe-4S ferredoxin-type" evidence="4">
    <location>
        <begin position="87"/>
        <end position="116"/>
    </location>
</feature>
<dbReference type="NCBIfam" id="TIGR04105">
    <property type="entry name" value="FeFe_hydrog_B1"/>
    <property type="match status" value="1"/>
</dbReference>
<dbReference type="PANTHER" id="PTHR11615">
    <property type="entry name" value="NITRATE, FORMATE, IRON DEHYDROGENASE"/>
    <property type="match status" value="1"/>
</dbReference>
<evidence type="ECO:0000256" key="1">
    <source>
        <dbReference type="ARBA" id="ARBA00022723"/>
    </source>
</evidence>
<keyword evidence="2" id="KW-0408">Iron</keyword>